<gene>
    <name evidence="3" type="ORF">PCASD_03076</name>
</gene>
<dbReference type="EMBL" id="PGCI01000049">
    <property type="protein sequence ID" value="PLW45311.1"/>
    <property type="molecule type" value="Genomic_DNA"/>
</dbReference>
<dbReference type="Proteomes" id="UP000235392">
    <property type="component" value="Unassembled WGS sequence"/>
</dbReference>
<dbReference type="AlphaFoldDB" id="A0A2N5V5P0"/>
<evidence type="ECO:0000313" key="4">
    <source>
        <dbReference type="Proteomes" id="UP000235392"/>
    </source>
</evidence>
<proteinExistence type="predicted"/>
<evidence type="ECO:0000256" key="2">
    <source>
        <dbReference type="SAM" id="SignalP"/>
    </source>
</evidence>
<evidence type="ECO:0000256" key="1">
    <source>
        <dbReference type="SAM" id="MobiDB-lite"/>
    </source>
</evidence>
<feature type="region of interest" description="Disordered" evidence="1">
    <location>
        <begin position="93"/>
        <end position="159"/>
    </location>
</feature>
<comment type="caution">
    <text evidence="3">The sequence shown here is derived from an EMBL/GenBank/DDBJ whole genome shotgun (WGS) entry which is preliminary data.</text>
</comment>
<reference evidence="3 4" key="1">
    <citation type="submission" date="2017-11" db="EMBL/GenBank/DDBJ databases">
        <title>De novo assembly and phasing of dikaryotic genomes from two isolates of Puccinia coronata f. sp. avenae, the causal agent of oat crown rust.</title>
        <authorList>
            <person name="Miller M.E."/>
            <person name="Zhang Y."/>
            <person name="Omidvar V."/>
            <person name="Sperschneider J."/>
            <person name="Schwessinger B."/>
            <person name="Raley C."/>
            <person name="Palmer J.M."/>
            <person name="Garnica D."/>
            <person name="Upadhyaya N."/>
            <person name="Rathjen J."/>
            <person name="Taylor J.M."/>
            <person name="Park R.F."/>
            <person name="Dodds P.N."/>
            <person name="Hirsch C.D."/>
            <person name="Kianian S.F."/>
            <person name="Figueroa M."/>
        </authorList>
    </citation>
    <scope>NUCLEOTIDE SEQUENCE [LARGE SCALE GENOMIC DNA]</scope>
    <source>
        <strain evidence="3">12SD80</strain>
    </source>
</reference>
<name>A0A2N5V5P0_9BASI</name>
<accession>A0A2N5V5P0</accession>
<feature type="chain" id="PRO_5014710892" evidence="2">
    <location>
        <begin position="28"/>
        <end position="468"/>
    </location>
</feature>
<keyword evidence="2" id="KW-0732">Signal</keyword>
<organism evidence="3 4">
    <name type="scientific">Puccinia coronata f. sp. avenae</name>
    <dbReference type="NCBI Taxonomy" id="200324"/>
    <lineage>
        <taxon>Eukaryota</taxon>
        <taxon>Fungi</taxon>
        <taxon>Dikarya</taxon>
        <taxon>Basidiomycota</taxon>
        <taxon>Pucciniomycotina</taxon>
        <taxon>Pucciniomycetes</taxon>
        <taxon>Pucciniales</taxon>
        <taxon>Pucciniaceae</taxon>
        <taxon>Puccinia</taxon>
    </lineage>
</organism>
<sequence>MRRLLVGYCFCLALILIDGGSLQLATATPGKGLDIDLNLPALAEEEPCFTSATALTFDPNRVEEPRSIAPFDSAASRAALTFIASTRKNHVLPWDNSQSFTPSSSELSMSLGSTADANKHQDWNRPVHQPMSTFFREDERDPNSLKQQVGVTGQGGTRIPKMSRAKKLQLLGVRRVPRMNKSKGARVTPQHTPNDRTSPELTQPGKPPGVLNVQDWEFVKVKEGAAIINRYLEPPGEERDEKDLFQFLEKRKKAKQENSAEVFWIPREQEMDFFKKFSAREFRLFSYPNPGSFTSAQRASAIQQIVLELYNSKVKAHQKNDFKFLAGIASQLSVIRPERIARVERIIRTTTVFSILYLLLYREQPASMNDHVLEFTNCVQGLLKGLRKKERTEEKLVMKWYDSINLRSFSSEKQLTLSWATVDYWLRSMKHHLTLPSPYNRRPPKKFCHKTLAEVVHKIIFFSNCKFF</sequence>
<protein>
    <submittedName>
        <fullName evidence="3">Uncharacterized protein</fullName>
    </submittedName>
</protein>
<feature type="compositionally biased region" description="Low complexity" evidence="1">
    <location>
        <begin position="99"/>
        <end position="113"/>
    </location>
</feature>
<feature type="signal peptide" evidence="2">
    <location>
        <begin position="1"/>
        <end position="27"/>
    </location>
</feature>
<feature type="region of interest" description="Disordered" evidence="1">
    <location>
        <begin position="181"/>
        <end position="209"/>
    </location>
</feature>
<evidence type="ECO:0000313" key="3">
    <source>
        <dbReference type="EMBL" id="PLW45311.1"/>
    </source>
</evidence>